<sequence length="54" mass="6003">MVVGRKSINKPTITLAISVMVTGIDLFSSLFIAIFPTILKESRNESTKFRDGCR</sequence>
<feature type="transmembrane region" description="Helical" evidence="1">
    <location>
        <begin position="12"/>
        <end position="39"/>
    </location>
</feature>
<dbReference type="EMBL" id="BK015301">
    <property type="protein sequence ID" value="DAE00264.1"/>
    <property type="molecule type" value="Genomic_DNA"/>
</dbReference>
<proteinExistence type="predicted"/>
<keyword evidence="1" id="KW-0812">Transmembrane</keyword>
<protein>
    <submittedName>
        <fullName evidence="2">Uncharacterized protein</fullName>
    </submittedName>
</protein>
<evidence type="ECO:0000313" key="2">
    <source>
        <dbReference type="EMBL" id="DAE00264.1"/>
    </source>
</evidence>
<name>A0A8S5P0W0_9CAUD</name>
<evidence type="ECO:0000256" key="1">
    <source>
        <dbReference type="SAM" id="Phobius"/>
    </source>
</evidence>
<keyword evidence="1" id="KW-0472">Membrane</keyword>
<organism evidence="2">
    <name type="scientific">Myoviridae sp. ctLnO19</name>
    <dbReference type="NCBI Taxonomy" id="2825085"/>
    <lineage>
        <taxon>Viruses</taxon>
        <taxon>Duplodnaviria</taxon>
        <taxon>Heunggongvirae</taxon>
        <taxon>Uroviricota</taxon>
        <taxon>Caudoviricetes</taxon>
    </lineage>
</organism>
<reference evidence="2" key="1">
    <citation type="journal article" date="2021" name="Proc. Natl. Acad. Sci. U.S.A.">
        <title>A Catalog of Tens of Thousands of Viruses from Human Metagenomes Reveals Hidden Associations with Chronic Diseases.</title>
        <authorList>
            <person name="Tisza M.J."/>
            <person name="Buck C.B."/>
        </authorList>
    </citation>
    <scope>NUCLEOTIDE SEQUENCE</scope>
    <source>
        <strain evidence="2">CtLnO19</strain>
    </source>
</reference>
<keyword evidence="1" id="KW-1133">Transmembrane helix</keyword>
<accession>A0A8S5P0W0</accession>